<feature type="transmembrane region" description="Helical" evidence="7">
    <location>
        <begin position="27"/>
        <end position="49"/>
    </location>
</feature>
<dbReference type="InterPro" id="IPR035906">
    <property type="entry name" value="MetI-like_sf"/>
</dbReference>
<comment type="similarity">
    <text evidence="7">Belongs to the binding-protein-dependent transport system permease family.</text>
</comment>
<dbReference type="AlphaFoldDB" id="A0A4D4LN18"/>
<feature type="domain" description="ABC transmembrane type-1" evidence="8">
    <location>
        <begin position="117"/>
        <end position="317"/>
    </location>
</feature>
<comment type="subcellular location">
    <subcellularLocation>
        <location evidence="1 7">Cell membrane</location>
        <topology evidence="1 7">Multi-pass membrane protein</topology>
    </subcellularLocation>
</comment>
<dbReference type="OrthoDB" id="3543764at2"/>
<feature type="transmembrane region" description="Helical" evidence="7">
    <location>
        <begin position="165"/>
        <end position="185"/>
    </location>
</feature>
<keyword evidence="2 7" id="KW-0813">Transport</keyword>
<evidence type="ECO:0000259" key="8">
    <source>
        <dbReference type="PROSITE" id="PS50928"/>
    </source>
</evidence>
<evidence type="ECO:0000256" key="5">
    <source>
        <dbReference type="ARBA" id="ARBA00022989"/>
    </source>
</evidence>
<feature type="transmembrane region" description="Helical" evidence="7">
    <location>
        <begin position="123"/>
        <end position="144"/>
    </location>
</feature>
<keyword evidence="6 7" id="KW-0472">Membrane</keyword>
<dbReference type="Gene3D" id="1.10.3720.10">
    <property type="entry name" value="MetI-like"/>
    <property type="match status" value="1"/>
</dbReference>
<keyword evidence="4 7" id="KW-0812">Transmembrane</keyword>
<accession>A0A4D4LN18</accession>
<feature type="transmembrane region" description="Helical" evidence="7">
    <location>
        <begin position="294"/>
        <end position="320"/>
    </location>
</feature>
<evidence type="ECO:0000256" key="2">
    <source>
        <dbReference type="ARBA" id="ARBA00022448"/>
    </source>
</evidence>
<evidence type="ECO:0000256" key="7">
    <source>
        <dbReference type="RuleBase" id="RU363032"/>
    </source>
</evidence>
<dbReference type="PANTHER" id="PTHR43163">
    <property type="entry name" value="DIPEPTIDE TRANSPORT SYSTEM PERMEASE PROTEIN DPPB-RELATED"/>
    <property type="match status" value="1"/>
</dbReference>
<gene>
    <name evidence="9" type="primary">ddpB</name>
    <name evidence="9" type="ORF">SVIO_104410</name>
</gene>
<evidence type="ECO:0000256" key="1">
    <source>
        <dbReference type="ARBA" id="ARBA00004651"/>
    </source>
</evidence>
<organism evidence="9 10">
    <name type="scientific">Streptomyces violaceusniger</name>
    <dbReference type="NCBI Taxonomy" id="68280"/>
    <lineage>
        <taxon>Bacteria</taxon>
        <taxon>Bacillati</taxon>
        <taxon>Actinomycetota</taxon>
        <taxon>Actinomycetes</taxon>
        <taxon>Kitasatosporales</taxon>
        <taxon>Streptomycetaceae</taxon>
        <taxon>Streptomyces</taxon>
        <taxon>Streptomyces violaceusniger group</taxon>
    </lineage>
</organism>
<comment type="caution">
    <text evidence="9">The sequence shown here is derived from an EMBL/GenBank/DDBJ whole genome shotgun (WGS) entry which is preliminary data.</text>
</comment>
<proteinExistence type="inferred from homology"/>
<dbReference type="RefSeq" id="WP_137981893.1">
    <property type="nucleotide sequence ID" value="NZ_BAAASO010000012.1"/>
</dbReference>
<dbReference type="Proteomes" id="UP000301309">
    <property type="component" value="Unassembled WGS sequence"/>
</dbReference>
<feature type="transmembrane region" description="Helical" evidence="7">
    <location>
        <begin position="248"/>
        <end position="274"/>
    </location>
</feature>
<evidence type="ECO:0000256" key="3">
    <source>
        <dbReference type="ARBA" id="ARBA00022475"/>
    </source>
</evidence>
<name>A0A4D4LN18_STRVO</name>
<dbReference type="EMBL" id="BJHW01000002">
    <property type="protein sequence ID" value="GDY59818.1"/>
    <property type="molecule type" value="Genomic_DNA"/>
</dbReference>
<evidence type="ECO:0000313" key="10">
    <source>
        <dbReference type="Proteomes" id="UP000301309"/>
    </source>
</evidence>
<evidence type="ECO:0000256" key="4">
    <source>
        <dbReference type="ARBA" id="ARBA00022692"/>
    </source>
</evidence>
<dbReference type="PROSITE" id="PS50928">
    <property type="entry name" value="ABC_TM1"/>
    <property type="match status" value="1"/>
</dbReference>
<dbReference type="Pfam" id="PF00528">
    <property type="entry name" value="BPD_transp_1"/>
    <property type="match status" value="1"/>
</dbReference>
<dbReference type="GO" id="GO:0005886">
    <property type="term" value="C:plasma membrane"/>
    <property type="evidence" value="ECO:0007669"/>
    <property type="project" value="UniProtKB-SubCell"/>
</dbReference>
<sequence length="327" mass="34067">MSAATAVAEPTADAGTRAGAIVALRRAAARVATGIGVMWAAATAAYVVLHTMPGRIEDILVGDQTYPGAQEAVAAEWGLDRPPVVQYLDYLWRLLHGDLGTSYAMRQPVASVVGGQLWPTVQLTLAAAGVAIGLALAVAVGTAGRARPLRALASVAELVATSMPVYWLGILLLMVFSFGLSWFPLTADSGVASLVLPAVTLGLPMAGLLSQVLRESLEATLEQPFITTVRARGVGETLVRLRHALKHALAPVINLGGWMIGSLLGGAVITETVFGRPGLGAVTLTAVTNKDVPVVLAVVLLAAFAYVVISTFVDVVNLLIDPRLRTR</sequence>
<protein>
    <submittedName>
        <fullName evidence="9">ABC transporter permease</fullName>
    </submittedName>
</protein>
<feature type="transmembrane region" description="Helical" evidence="7">
    <location>
        <begin position="191"/>
        <end position="209"/>
    </location>
</feature>
<keyword evidence="10" id="KW-1185">Reference proteome</keyword>
<keyword evidence="3" id="KW-1003">Cell membrane</keyword>
<evidence type="ECO:0000256" key="6">
    <source>
        <dbReference type="ARBA" id="ARBA00023136"/>
    </source>
</evidence>
<dbReference type="SUPFAM" id="SSF161098">
    <property type="entry name" value="MetI-like"/>
    <property type="match status" value="1"/>
</dbReference>
<reference evidence="9 10" key="1">
    <citation type="journal article" date="2020" name="Int. J. Syst. Evol. Microbiol.">
        <title>Reclassification of Streptomyces castelarensis and Streptomyces sporoclivatus as later heterotypic synonyms of Streptomyces antimycoticus.</title>
        <authorList>
            <person name="Komaki H."/>
            <person name="Tamura T."/>
        </authorList>
    </citation>
    <scope>NUCLEOTIDE SEQUENCE [LARGE SCALE GENOMIC DNA]</scope>
    <source>
        <strain evidence="9 10">NBRC 13459</strain>
    </source>
</reference>
<evidence type="ECO:0000313" key="9">
    <source>
        <dbReference type="EMBL" id="GDY59818.1"/>
    </source>
</evidence>
<dbReference type="InterPro" id="IPR000515">
    <property type="entry name" value="MetI-like"/>
</dbReference>
<dbReference type="GO" id="GO:0071916">
    <property type="term" value="F:dipeptide transmembrane transporter activity"/>
    <property type="evidence" value="ECO:0007669"/>
    <property type="project" value="TreeGrafter"/>
</dbReference>
<keyword evidence="5 7" id="KW-1133">Transmembrane helix</keyword>
<dbReference type="PANTHER" id="PTHR43163:SF6">
    <property type="entry name" value="DIPEPTIDE TRANSPORT SYSTEM PERMEASE PROTEIN DPPB-RELATED"/>
    <property type="match status" value="1"/>
</dbReference>